<dbReference type="GO" id="GO:0030001">
    <property type="term" value="P:metal ion transport"/>
    <property type="evidence" value="ECO:0007669"/>
    <property type="project" value="UniProtKB-ARBA"/>
</dbReference>
<keyword evidence="10" id="KW-1185">Reference proteome</keyword>
<feature type="transmembrane region" description="Helical" evidence="8">
    <location>
        <begin position="38"/>
        <end position="56"/>
    </location>
</feature>
<evidence type="ECO:0000256" key="2">
    <source>
        <dbReference type="ARBA" id="ARBA00022448"/>
    </source>
</evidence>
<dbReference type="AlphaFoldDB" id="A0A6N9TPL3"/>
<sequence length="449" mass="46812">MVGFRRPGVQIVSTFLLLIAAGAVLLDRYGFAGHPGGLAAAFMATSAVCVTGLSVVDVGTGLTFRGQVILLLLIQAGGLGLLTISNFILLSVRGRMGAAGAAGTRDVFGALYATPPAKVLCGVILFTAAAEGAGAACLAARFAADYPARKALWLGVFHSISAFCNAGFSPFPDSLSRYQADPVVNAVVMALVVAGGMGFVVAVDLVEQARARLAGRRRRLSFHSRFVLRLTAGLVACGAALFLAFEWDNPAFHQSWGIKCLEAAFLSVMARTAGFNTVPTGQLTNMSLLVLMVLMFVGASPGSTGGGVKTTTLGVVGALVRARLRNRPRPEALGRSIPFEVVSKALGVVVLYAAVVLLAMTVLQATEFGEVPHVASRGLFLEHLFEVMSAVGTVGLSTGVTGQLSEAGRVVLMACMFTGRIGPLVLVSSLVGERPRLFYTYPEEDLMVG</sequence>
<dbReference type="GO" id="GO:0008324">
    <property type="term" value="F:monoatomic cation transmembrane transporter activity"/>
    <property type="evidence" value="ECO:0007669"/>
    <property type="project" value="InterPro"/>
</dbReference>
<keyword evidence="6" id="KW-0406">Ion transport</keyword>
<feature type="transmembrane region" description="Helical" evidence="8">
    <location>
        <begin position="151"/>
        <end position="171"/>
    </location>
</feature>
<evidence type="ECO:0000256" key="8">
    <source>
        <dbReference type="SAM" id="Phobius"/>
    </source>
</evidence>
<evidence type="ECO:0000256" key="3">
    <source>
        <dbReference type="ARBA" id="ARBA00022475"/>
    </source>
</evidence>
<evidence type="ECO:0000256" key="7">
    <source>
        <dbReference type="ARBA" id="ARBA00023136"/>
    </source>
</evidence>
<comment type="subcellular location">
    <subcellularLocation>
        <location evidence="1">Cell membrane</location>
        <topology evidence="1">Multi-pass membrane protein</topology>
    </subcellularLocation>
</comment>
<feature type="transmembrane region" description="Helical" evidence="8">
    <location>
        <begin position="7"/>
        <end position="26"/>
    </location>
</feature>
<dbReference type="EMBL" id="JAAGRR010000052">
    <property type="protein sequence ID" value="NDY42380.1"/>
    <property type="molecule type" value="Genomic_DNA"/>
</dbReference>
<name>A0A6N9TPL3_DISTH</name>
<dbReference type="InterPro" id="IPR003445">
    <property type="entry name" value="Cat_transpt"/>
</dbReference>
<dbReference type="GO" id="GO:0005886">
    <property type="term" value="C:plasma membrane"/>
    <property type="evidence" value="ECO:0007669"/>
    <property type="project" value="UniProtKB-SubCell"/>
</dbReference>
<keyword evidence="7 8" id="KW-0472">Membrane</keyword>
<protein>
    <recommendedName>
        <fullName evidence="11">Potassium transporter</fullName>
    </recommendedName>
</protein>
<feature type="transmembrane region" description="Helical" evidence="8">
    <location>
        <begin position="306"/>
        <end position="324"/>
    </location>
</feature>
<evidence type="ECO:0000256" key="6">
    <source>
        <dbReference type="ARBA" id="ARBA00023065"/>
    </source>
</evidence>
<accession>A0A6N9TPL3</accession>
<organism evidence="9 10">
    <name type="scientific">Dissulfurirhabdus thermomarina</name>
    <dbReference type="NCBI Taxonomy" id="1765737"/>
    <lineage>
        <taxon>Bacteria</taxon>
        <taxon>Deltaproteobacteria</taxon>
        <taxon>Dissulfurirhabdaceae</taxon>
        <taxon>Dissulfurirhabdus</taxon>
    </lineage>
</organism>
<reference evidence="9 10" key="1">
    <citation type="submission" date="2020-02" db="EMBL/GenBank/DDBJ databases">
        <title>Comparative genomics of sulfur disproportionating microorganisms.</title>
        <authorList>
            <person name="Ward L.M."/>
            <person name="Bertran E."/>
            <person name="Johnston D.T."/>
        </authorList>
    </citation>
    <scope>NUCLEOTIDE SEQUENCE [LARGE SCALE GENOMIC DNA]</scope>
    <source>
        <strain evidence="9 10">DSM 100025</strain>
    </source>
</reference>
<dbReference type="PANTHER" id="PTHR32024:SF1">
    <property type="entry name" value="KTR SYSTEM POTASSIUM UPTAKE PROTEIN B"/>
    <property type="match status" value="1"/>
</dbReference>
<dbReference type="Pfam" id="PF02386">
    <property type="entry name" value="TrkH"/>
    <property type="match status" value="1"/>
</dbReference>
<comment type="caution">
    <text evidence="9">The sequence shown here is derived from an EMBL/GenBank/DDBJ whole genome shotgun (WGS) entry which is preliminary data.</text>
</comment>
<keyword evidence="5 8" id="KW-1133">Transmembrane helix</keyword>
<feature type="transmembrane region" description="Helical" evidence="8">
    <location>
        <begin position="410"/>
        <end position="431"/>
    </location>
</feature>
<evidence type="ECO:0000313" key="9">
    <source>
        <dbReference type="EMBL" id="NDY42380.1"/>
    </source>
</evidence>
<feature type="transmembrane region" description="Helical" evidence="8">
    <location>
        <begin position="183"/>
        <end position="206"/>
    </location>
</feature>
<feature type="transmembrane region" description="Helical" evidence="8">
    <location>
        <begin position="345"/>
        <end position="366"/>
    </location>
</feature>
<evidence type="ECO:0008006" key="11">
    <source>
        <dbReference type="Google" id="ProtNLM"/>
    </source>
</evidence>
<keyword evidence="2" id="KW-0813">Transport</keyword>
<feature type="transmembrane region" description="Helical" evidence="8">
    <location>
        <begin position="226"/>
        <end position="245"/>
    </location>
</feature>
<dbReference type="PANTHER" id="PTHR32024">
    <property type="entry name" value="TRK SYSTEM POTASSIUM UPTAKE PROTEIN TRKG-RELATED"/>
    <property type="match status" value="1"/>
</dbReference>
<evidence type="ECO:0000256" key="1">
    <source>
        <dbReference type="ARBA" id="ARBA00004651"/>
    </source>
</evidence>
<evidence type="ECO:0000313" key="10">
    <source>
        <dbReference type="Proteomes" id="UP000469346"/>
    </source>
</evidence>
<gene>
    <name evidence="9" type="ORF">G3N55_05930</name>
</gene>
<evidence type="ECO:0000256" key="4">
    <source>
        <dbReference type="ARBA" id="ARBA00022692"/>
    </source>
</evidence>
<feature type="transmembrane region" description="Helical" evidence="8">
    <location>
        <begin position="117"/>
        <end position="139"/>
    </location>
</feature>
<keyword evidence="3" id="KW-1003">Cell membrane</keyword>
<keyword evidence="4 8" id="KW-0812">Transmembrane</keyword>
<feature type="transmembrane region" description="Helical" evidence="8">
    <location>
        <begin position="68"/>
        <end position="89"/>
    </location>
</feature>
<dbReference type="Proteomes" id="UP000469346">
    <property type="component" value="Unassembled WGS sequence"/>
</dbReference>
<evidence type="ECO:0000256" key="5">
    <source>
        <dbReference type="ARBA" id="ARBA00022989"/>
    </source>
</evidence>
<proteinExistence type="predicted"/>